<dbReference type="Gene3D" id="1.20.1250.20">
    <property type="entry name" value="MFS general substrate transporter like domains"/>
    <property type="match status" value="2"/>
</dbReference>
<evidence type="ECO:0000256" key="2">
    <source>
        <dbReference type="ARBA" id="ARBA00022989"/>
    </source>
</evidence>
<accession>A0A0A2ZW24</accession>
<dbReference type="SUPFAM" id="SSF103473">
    <property type="entry name" value="MFS general substrate transporter"/>
    <property type="match status" value="1"/>
</dbReference>
<feature type="domain" description="Major facilitator superfamily (MFS) profile" evidence="5">
    <location>
        <begin position="169"/>
        <end position="384"/>
    </location>
</feature>
<feature type="transmembrane region" description="Helical" evidence="4">
    <location>
        <begin position="272"/>
        <end position="291"/>
    </location>
</feature>
<dbReference type="PANTHER" id="PTHR23534">
    <property type="entry name" value="MFS PERMEASE"/>
    <property type="match status" value="1"/>
</dbReference>
<evidence type="ECO:0000313" key="7">
    <source>
        <dbReference type="Proteomes" id="UP000030554"/>
    </source>
</evidence>
<evidence type="ECO:0000313" key="6">
    <source>
        <dbReference type="EMBL" id="KGQ61241.1"/>
    </source>
</evidence>
<proteinExistence type="predicted"/>
<feature type="transmembrane region" description="Helical" evidence="4">
    <location>
        <begin position="7"/>
        <end position="30"/>
    </location>
</feature>
<keyword evidence="3 4" id="KW-0472">Membrane</keyword>
<keyword evidence="1 4" id="KW-0812">Transmembrane</keyword>
<feature type="transmembrane region" description="Helical" evidence="4">
    <location>
        <begin position="361"/>
        <end position="380"/>
    </location>
</feature>
<protein>
    <submittedName>
        <fullName evidence="6">Multidrug transporter</fullName>
    </submittedName>
</protein>
<keyword evidence="2 4" id="KW-1133">Transmembrane helix</keyword>
<evidence type="ECO:0000256" key="4">
    <source>
        <dbReference type="SAM" id="Phobius"/>
    </source>
</evidence>
<dbReference type="Proteomes" id="UP000030554">
    <property type="component" value="Unassembled WGS sequence"/>
</dbReference>
<reference evidence="6 7" key="1">
    <citation type="submission" date="2014-07" db="EMBL/GenBank/DDBJ databases">
        <title>Chaperone-usher fimbriae in a diverse selection of Gallibacterium genomes.</title>
        <authorList>
            <person name="Kudirkiene E."/>
            <person name="Bager R.J."/>
            <person name="Johnson T.J."/>
            <person name="Bojesen A.M."/>
        </authorList>
    </citation>
    <scope>NUCLEOTIDE SEQUENCE [LARGE SCALE GENOMIC DNA]</scope>
    <source>
        <strain evidence="6 7">4895</strain>
    </source>
</reference>
<dbReference type="GO" id="GO:0022857">
    <property type="term" value="F:transmembrane transporter activity"/>
    <property type="evidence" value="ECO:0007669"/>
    <property type="project" value="InterPro"/>
</dbReference>
<evidence type="ECO:0000256" key="1">
    <source>
        <dbReference type="ARBA" id="ARBA00022692"/>
    </source>
</evidence>
<feature type="transmembrane region" description="Helical" evidence="4">
    <location>
        <begin position="42"/>
        <end position="61"/>
    </location>
</feature>
<dbReference type="InterPro" id="IPR020846">
    <property type="entry name" value="MFS_dom"/>
</dbReference>
<evidence type="ECO:0000259" key="5">
    <source>
        <dbReference type="PROSITE" id="PS50850"/>
    </source>
</evidence>
<name>A0A0A2ZW24_9PAST</name>
<dbReference type="AlphaFoldDB" id="A0A0A2ZW24"/>
<organism evidence="6 7">
    <name type="scientific">Gallibacterium anatis 4895</name>
    <dbReference type="NCBI Taxonomy" id="1396510"/>
    <lineage>
        <taxon>Bacteria</taxon>
        <taxon>Pseudomonadati</taxon>
        <taxon>Pseudomonadota</taxon>
        <taxon>Gammaproteobacteria</taxon>
        <taxon>Pasteurellales</taxon>
        <taxon>Pasteurellaceae</taxon>
        <taxon>Gallibacterium</taxon>
    </lineage>
</organism>
<comment type="caution">
    <text evidence="6">The sequence shown here is derived from an EMBL/GenBank/DDBJ whole genome shotgun (WGS) entry which is preliminary data.</text>
</comment>
<evidence type="ECO:0000256" key="3">
    <source>
        <dbReference type="ARBA" id="ARBA00023136"/>
    </source>
</evidence>
<dbReference type="EMBL" id="JPJQ01000036">
    <property type="protein sequence ID" value="KGQ61241.1"/>
    <property type="molecule type" value="Genomic_DNA"/>
</dbReference>
<feature type="transmembrane region" description="Helical" evidence="4">
    <location>
        <begin position="98"/>
        <end position="116"/>
    </location>
</feature>
<feature type="transmembrane region" description="Helical" evidence="4">
    <location>
        <begin position="208"/>
        <end position="225"/>
    </location>
</feature>
<dbReference type="RefSeq" id="WP_039163876.1">
    <property type="nucleotide sequence ID" value="NZ_JPJQ01000036.1"/>
</dbReference>
<feature type="transmembrane region" description="Helical" evidence="4">
    <location>
        <begin position="332"/>
        <end position="355"/>
    </location>
</feature>
<gene>
    <name evidence="6" type="ORF">IO48_08090</name>
</gene>
<feature type="transmembrane region" description="Helical" evidence="4">
    <location>
        <begin position="73"/>
        <end position="92"/>
    </location>
</feature>
<dbReference type="PANTHER" id="PTHR23534:SF1">
    <property type="entry name" value="MAJOR FACILITATOR SUPERFAMILY PROTEIN"/>
    <property type="match status" value="1"/>
</dbReference>
<feature type="transmembrane region" description="Helical" evidence="4">
    <location>
        <begin position="245"/>
        <end position="265"/>
    </location>
</feature>
<dbReference type="PROSITE" id="PS50850">
    <property type="entry name" value="MFS"/>
    <property type="match status" value="1"/>
</dbReference>
<feature type="transmembrane region" description="Helical" evidence="4">
    <location>
        <begin position="164"/>
        <end position="187"/>
    </location>
</feature>
<feature type="transmembrane region" description="Helical" evidence="4">
    <location>
        <begin position="136"/>
        <end position="152"/>
    </location>
</feature>
<sequence>MKKYITLFSLFIGQGFIGTVISLLTLTSILVGRNLAPSPKLASFPITMTVIGTFVMIYFAAIMMSKYGRKNAFLFSGIIGLIGSIIAIIAIYKSSFILFLFSMFLIGNTISFNQYYRFAAAEVFDDIIWKRRSTSIVIGGGVLGGILGPFLAKNGEFFIDGYPFLGNFIFLLLVFILFIFSQNFIFLKEIKKKKIEEKNNKINYDSSFLVGTLSCTVAFFLMTLIMNSAPLSMYNNHYSMENNALAIQVHFLAMYIPSFFISFILNKIKKTYIILFGIFSFLFGSILSFVFSGYMGYFFPLIFSGLGWALMFSGGTYYINEISSSKKHKLQGLNSIIIYSFNVLSSFLVGILLSYENGWINLNYITIFVCILFILLLFFLKEKE</sequence>
<dbReference type="InterPro" id="IPR036259">
    <property type="entry name" value="MFS_trans_sf"/>
</dbReference>
<feature type="transmembrane region" description="Helical" evidence="4">
    <location>
        <begin position="297"/>
        <end position="320"/>
    </location>
</feature>